<keyword evidence="2" id="KW-0378">Hydrolase</keyword>
<comment type="caution">
    <text evidence="2">The sequence shown here is derived from an EMBL/GenBank/DDBJ whole genome shotgun (WGS) entry which is preliminary data.</text>
</comment>
<dbReference type="RefSeq" id="WP_127684272.1">
    <property type="nucleotide sequence ID" value="NZ_SACM01000006.1"/>
</dbReference>
<dbReference type="PANTHER" id="PTHR33877">
    <property type="entry name" value="SLL1193 PROTEIN"/>
    <property type="match status" value="1"/>
</dbReference>
<accession>A0A3S2UCX0</accession>
<dbReference type="InterPro" id="IPR052892">
    <property type="entry name" value="NA-targeting_endonuclease"/>
</dbReference>
<sequence>MPNRTQKHRQAAFHRQHYRCCYCLLPMWEKSPLELGSLELPQAVVRQLQCTAEHLVARKDGGKDIRANIAAACLRCNSGRHKRTRQLSPEQFKKHVQRRINQGRWHNFDATKLAGITSEAH</sequence>
<dbReference type="GO" id="GO:0004519">
    <property type="term" value="F:endonuclease activity"/>
    <property type="evidence" value="ECO:0007669"/>
    <property type="project" value="UniProtKB-KW"/>
</dbReference>
<proteinExistence type="predicted"/>
<reference evidence="2 3" key="1">
    <citation type="submission" date="2019-01" db="EMBL/GenBank/DDBJ databases">
        <authorList>
            <person name="Chen W.-M."/>
        </authorList>
    </citation>
    <scope>NUCLEOTIDE SEQUENCE [LARGE SCALE GENOMIC DNA]</scope>
    <source>
        <strain evidence="2 3">CCP-18</strain>
    </source>
</reference>
<keyword evidence="2" id="KW-0540">Nuclease</keyword>
<gene>
    <name evidence="2" type="ORF">EOD73_17170</name>
</gene>
<dbReference type="AlphaFoldDB" id="A0A3S2UCX0"/>
<evidence type="ECO:0000259" key="1">
    <source>
        <dbReference type="Pfam" id="PF01844"/>
    </source>
</evidence>
<dbReference type="OrthoDB" id="9802901at2"/>
<dbReference type="Proteomes" id="UP000288587">
    <property type="component" value="Unassembled WGS sequence"/>
</dbReference>
<evidence type="ECO:0000313" key="2">
    <source>
        <dbReference type="EMBL" id="RVT82464.1"/>
    </source>
</evidence>
<dbReference type="InterPro" id="IPR002711">
    <property type="entry name" value="HNH"/>
</dbReference>
<feature type="domain" description="HNH" evidence="1">
    <location>
        <begin position="49"/>
        <end position="83"/>
    </location>
</feature>
<dbReference type="PANTHER" id="PTHR33877:SF2">
    <property type="entry name" value="OS07G0170200 PROTEIN"/>
    <property type="match status" value="1"/>
</dbReference>
<dbReference type="GO" id="GO:0008270">
    <property type="term" value="F:zinc ion binding"/>
    <property type="evidence" value="ECO:0007669"/>
    <property type="project" value="InterPro"/>
</dbReference>
<keyword evidence="3" id="KW-1185">Reference proteome</keyword>
<name>A0A3S2UCX0_9BURK</name>
<dbReference type="EMBL" id="SACM01000006">
    <property type="protein sequence ID" value="RVT82464.1"/>
    <property type="molecule type" value="Genomic_DNA"/>
</dbReference>
<evidence type="ECO:0000313" key="3">
    <source>
        <dbReference type="Proteomes" id="UP000288587"/>
    </source>
</evidence>
<dbReference type="Gene3D" id="1.10.30.50">
    <property type="match status" value="1"/>
</dbReference>
<dbReference type="GO" id="GO:0003676">
    <property type="term" value="F:nucleic acid binding"/>
    <property type="evidence" value="ECO:0007669"/>
    <property type="project" value="InterPro"/>
</dbReference>
<organism evidence="2 3">
    <name type="scientific">Inhella crocodyli</name>
    <dbReference type="NCBI Taxonomy" id="2499851"/>
    <lineage>
        <taxon>Bacteria</taxon>
        <taxon>Pseudomonadati</taxon>
        <taxon>Pseudomonadota</taxon>
        <taxon>Betaproteobacteria</taxon>
        <taxon>Burkholderiales</taxon>
        <taxon>Sphaerotilaceae</taxon>
        <taxon>Inhella</taxon>
    </lineage>
</organism>
<keyword evidence="2" id="KW-0255">Endonuclease</keyword>
<protein>
    <submittedName>
        <fullName evidence="2">Restriction endonuclease</fullName>
    </submittedName>
</protein>
<dbReference type="Pfam" id="PF01844">
    <property type="entry name" value="HNH"/>
    <property type="match status" value="1"/>
</dbReference>